<evidence type="ECO:0000313" key="9">
    <source>
        <dbReference type="EMBL" id="MFC5456482.1"/>
    </source>
</evidence>
<dbReference type="InterPro" id="IPR036025">
    <property type="entry name" value="RtcB-like_sf"/>
</dbReference>
<proteinExistence type="inferred from homology"/>
<dbReference type="Proteomes" id="UP001596052">
    <property type="component" value="Unassembled WGS sequence"/>
</dbReference>
<protein>
    <recommendedName>
        <fullName evidence="8">tRNA-splicing ligase RtcB</fullName>
        <ecNumber evidence="8">6.5.1.-</ecNumber>
    </recommendedName>
</protein>
<comment type="similarity">
    <text evidence="8">Belongs to the RtcB family.</text>
</comment>
<organism evidence="9 10">
    <name type="scientific">Prosthecobacter fluviatilis</name>
    <dbReference type="NCBI Taxonomy" id="445931"/>
    <lineage>
        <taxon>Bacteria</taxon>
        <taxon>Pseudomonadati</taxon>
        <taxon>Verrucomicrobiota</taxon>
        <taxon>Verrucomicrobiia</taxon>
        <taxon>Verrucomicrobiales</taxon>
        <taxon>Verrucomicrobiaceae</taxon>
        <taxon>Prosthecobacter</taxon>
    </lineage>
</organism>
<keyword evidence="3" id="KW-0547">Nucleotide-binding</keyword>
<comment type="caution">
    <text evidence="9">The sequence shown here is derived from an EMBL/GenBank/DDBJ whole genome shotgun (WGS) entry which is preliminary data.</text>
</comment>
<dbReference type="Gene3D" id="3.90.1860.10">
    <property type="entry name" value="tRNA-splicing ligase RtcB"/>
    <property type="match status" value="1"/>
</dbReference>
<evidence type="ECO:0000313" key="10">
    <source>
        <dbReference type="Proteomes" id="UP001596052"/>
    </source>
</evidence>
<dbReference type="InterPro" id="IPR001233">
    <property type="entry name" value="RtcB"/>
</dbReference>
<evidence type="ECO:0000256" key="1">
    <source>
        <dbReference type="ARBA" id="ARBA00022598"/>
    </source>
</evidence>
<evidence type="ECO:0000256" key="2">
    <source>
        <dbReference type="ARBA" id="ARBA00022723"/>
    </source>
</evidence>
<dbReference type="EC" id="6.5.1.-" evidence="8"/>
<evidence type="ECO:0000256" key="3">
    <source>
        <dbReference type="ARBA" id="ARBA00022741"/>
    </source>
</evidence>
<dbReference type="SUPFAM" id="SSF103365">
    <property type="entry name" value="Hypothetical protein PH1602"/>
    <property type="match status" value="1"/>
</dbReference>
<reference evidence="10" key="1">
    <citation type="journal article" date="2019" name="Int. J. Syst. Evol. Microbiol.">
        <title>The Global Catalogue of Microorganisms (GCM) 10K type strain sequencing project: providing services to taxonomists for standard genome sequencing and annotation.</title>
        <authorList>
            <consortium name="The Broad Institute Genomics Platform"/>
            <consortium name="The Broad Institute Genome Sequencing Center for Infectious Disease"/>
            <person name="Wu L."/>
            <person name="Ma J."/>
        </authorList>
    </citation>
    <scope>NUCLEOTIDE SEQUENCE [LARGE SCALE GENOMIC DNA]</scope>
    <source>
        <strain evidence="10">CGMCC 4.1469</strain>
    </source>
</reference>
<evidence type="ECO:0000256" key="8">
    <source>
        <dbReference type="RuleBase" id="RU371113"/>
    </source>
</evidence>
<sequence>MPDSPFHITAEAEAFLPARNNAGKPITVIGTEAIRSGFDQTCIDQALNSRSAPGVTDLVLNPDAHAGYGAPVGCVMVSPTHIYPGPVGVDIKCSMSLLQMDIPAEEIVDKTIRRRLIEAIVARTPTGAGRGQREAKKSRRVSADLGVQVCTEGASKSVCEALGIPPEWALRCEDSAHVGHDGNISTLHERLDKMRAFNGFPGFENKMTQLGSYGGGNHFGECEVVQLADDPAMRRTAEVFGLQDNRVAFLSHCGSRGFGNILAQRQFKALEGFFRTWGMSFPAEDKQLVYAPLGTPEADAYLDDMALGANFATVNHMLINALVLEAFQEVLPGAKGQLVYFISHNIARQEVVNNQLSWVHRKGATRAFPGGHHALKDTPFAETGHPILLPGNPRDGSVVMVAKPDAVKSCYSVNHGAGRCMGRKAAARTLDQKAVDADFDTHDILFNSRQYPIDEAPNAYKDFKEVLRSVESAGLAQQVCKLKARFVIKDAAEADD</sequence>
<dbReference type="Pfam" id="PF01139">
    <property type="entry name" value="RtcB"/>
    <property type="match status" value="1"/>
</dbReference>
<keyword evidence="5" id="KW-0342">GTP-binding</keyword>
<evidence type="ECO:0000256" key="5">
    <source>
        <dbReference type="ARBA" id="ARBA00023134"/>
    </source>
</evidence>
<evidence type="ECO:0000256" key="4">
    <source>
        <dbReference type="ARBA" id="ARBA00022800"/>
    </source>
</evidence>
<evidence type="ECO:0000256" key="6">
    <source>
        <dbReference type="ARBA" id="ARBA00023211"/>
    </source>
</evidence>
<gene>
    <name evidence="8" type="primary">rtcB</name>
    <name evidence="9" type="ORF">ACFQDI_16580</name>
</gene>
<comment type="cofactor">
    <cofactor evidence="8">
        <name>Mn(2+)</name>
        <dbReference type="ChEBI" id="CHEBI:29035"/>
    </cofactor>
    <text evidence="8">Binds 2 manganese ions per subunit.</text>
</comment>
<keyword evidence="6 8" id="KW-0464">Manganese</keyword>
<keyword evidence="4" id="KW-0692">RNA repair</keyword>
<comment type="catalytic activity">
    <reaction evidence="7">
        <text>a 3'-end 3'-phospho-ribonucleotide-RNA + a 5'-end dephospho-ribonucleoside-RNA + GTP = a ribonucleotidyl-ribonucleotide-RNA + GMP + diphosphate</text>
        <dbReference type="Rhea" id="RHEA:68076"/>
        <dbReference type="Rhea" id="RHEA-COMP:10463"/>
        <dbReference type="Rhea" id="RHEA-COMP:13936"/>
        <dbReference type="Rhea" id="RHEA-COMP:17355"/>
        <dbReference type="ChEBI" id="CHEBI:33019"/>
        <dbReference type="ChEBI" id="CHEBI:37565"/>
        <dbReference type="ChEBI" id="CHEBI:58115"/>
        <dbReference type="ChEBI" id="CHEBI:83062"/>
        <dbReference type="ChEBI" id="CHEBI:138284"/>
        <dbReference type="ChEBI" id="CHEBI:173118"/>
        <dbReference type="EC" id="6.5.1.8"/>
    </reaction>
</comment>
<keyword evidence="1 8" id="KW-0436">Ligase</keyword>
<accession>A0ABW0KUW5</accession>
<keyword evidence="10" id="KW-1185">Reference proteome</keyword>
<dbReference type="RefSeq" id="WP_377168761.1">
    <property type="nucleotide sequence ID" value="NZ_JBHSMQ010000006.1"/>
</dbReference>
<evidence type="ECO:0000256" key="7">
    <source>
        <dbReference type="ARBA" id="ARBA00047746"/>
    </source>
</evidence>
<dbReference type="EMBL" id="JBHSMQ010000006">
    <property type="protein sequence ID" value="MFC5456482.1"/>
    <property type="molecule type" value="Genomic_DNA"/>
</dbReference>
<dbReference type="PANTHER" id="PTHR11118:SF1">
    <property type="entry name" value="RNA-SPLICING LIGASE RTCB HOMOLOG"/>
    <property type="match status" value="1"/>
</dbReference>
<name>A0ABW0KUW5_9BACT</name>
<comment type="subunit">
    <text evidence="8">Monomer.</text>
</comment>
<dbReference type="GO" id="GO:0170057">
    <property type="term" value="F:RNA ligase (GTP) activity"/>
    <property type="evidence" value="ECO:0007669"/>
    <property type="project" value="UniProtKB-EC"/>
</dbReference>
<dbReference type="PANTHER" id="PTHR11118">
    <property type="entry name" value="RNA-SPLICING LIGASE RTCB HOMOLOG"/>
    <property type="match status" value="1"/>
</dbReference>
<keyword evidence="2 8" id="KW-0479">Metal-binding</keyword>